<dbReference type="SUPFAM" id="SSF57701">
    <property type="entry name" value="Zn2/Cys6 DNA-binding domain"/>
    <property type="match status" value="1"/>
</dbReference>
<evidence type="ECO:0000256" key="5">
    <source>
        <dbReference type="ARBA" id="ARBA00023242"/>
    </source>
</evidence>
<dbReference type="InterPro" id="IPR001138">
    <property type="entry name" value="Zn2Cys6_DnaBD"/>
</dbReference>
<sequence>MDQTLESKACRTCAKAKRKCGRQIPTCGRCQCKGIRCDYPAAKWSPTLPPDNEDEIRLARGEQLVFGAASPVPTSDVALDASLLDTNRIFDLSGGEDAMQYDELFPLNSGFSFPSSAINFNPNDSDPALPWYLEFGTWELDQLHDEDYERPYYCSSVLTKTIDDAQAWLATWVKTGACPFIHSRIYTHQIPRCIQDTYTALSTYQNRTPENKVIIQALIEERVKQLLDSQPKPNPRAEDDGPMPDESALTPFEHLARVHALLVYQMIGLYDGDIRLRHVAESQIPTLNGWLRQLIQSAKSATRHGPEKFISSLVDPPNKGGMGPNASHFTTKTSSETEVMFTATTAFRLGPEDTAWYAWLFAETIRRTWLVACTVQTIYLTLQVRWAPCPGGLPFTVREGLWSAGSAFSWATRCRESEKQEGIGFDFIRRQQAPLLFEQRSPEDLDEFSKCLFEITFGKERMERWRAAKGAKG</sequence>
<dbReference type="InterPro" id="IPR036864">
    <property type="entry name" value="Zn2-C6_fun-type_DNA-bd_sf"/>
</dbReference>
<dbReference type="GO" id="GO:0000981">
    <property type="term" value="F:DNA-binding transcription factor activity, RNA polymerase II-specific"/>
    <property type="evidence" value="ECO:0007669"/>
    <property type="project" value="InterPro"/>
</dbReference>
<evidence type="ECO:0000259" key="7">
    <source>
        <dbReference type="PROSITE" id="PS50048"/>
    </source>
</evidence>
<feature type="region of interest" description="Disordered" evidence="6">
    <location>
        <begin position="229"/>
        <end position="248"/>
    </location>
</feature>
<evidence type="ECO:0000313" key="8">
    <source>
        <dbReference type="EMBL" id="KAK7736978.1"/>
    </source>
</evidence>
<accession>A0AAN9YEE5</accession>
<keyword evidence="1" id="KW-0479">Metal-binding</keyword>
<keyword evidence="9" id="KW-1185">Reference proteome</keyword>
<evidence type="ECO:0000256" key="1">
    <source>
        <dbReference type="ARBA" id="ARBA00022723"/>
    </source>
</evidence>
<keyword evidence="5" id="KW-0539">Nucleus</keyword>
<dbReference type="PROSITE" id="PS00463">
    <property type="entry name" value="ZN2_CY6_FUNGAL_1"/>
    <property type="match status" value="1"/>
</dbReference>
<organism evidence="8 9">
    <name type="scientific">Cytospora paraplurivora</name>
    <dbReference type="NCBI Taxonomy" id="2898453"/>
    <lineage>
        <taxon>Eukaryota</taxon>
        <taxon>Fungi</taxon>
        <taxon>Dikarya</taxon>
        <taxon>Ascomycota</taxon>
        <taxon>Pezizomycotina</taxon>
        <taxon>Sordariomycetes</taxon>
        <taxon>Sordariomycetidae</taxon>
        <taxon>Diaporthales</taxon>
        <taxon>Cytosporaceae</taxon>
        <taxon>Cytospora</taxon>
    </lineage>
</organism>
<protein>
    <recommendedName>
        <fullName evidence="7">Zn(2)-C6 fungal-type domain-containing protein</fullName>
    </recommendedName>
</protein>
<dbReference type="PROSITE" id="PS50048">
    <property type="entry name" value="ZN2_CY6_FUNGAL_2"/>
    <property type="match status" value="1"/>
</dbReference>
<reference evidence="8 9" key="1">
    <citation type="journal article" date="2023" name="PLoS ONE">
        <title>Cytospora paraplurivora sp. nov. isolated from orchards with fruit tree decline syndrome in Ontario, Canada.</title>
        <authorList>
            <person name="Ilyukhin E."/>
            <person name="Nguyen H.D.T."/>
            <person name="Castle A.J."/>
            <person name="Ellouze W."/>
        </authorList>
    </citation>
    <scope>NUCLEOTIDE SEQUENCE [LARGE SCALE GENOMIC DNA]</scope>
    <source>
        <strain evidence="8 9">FDS-564</strain>
    </source>
</reference>
<evidence type="ECO:0000256" key="4">
    <source>
        <dbReference type="ARBA" id="ARBA00023163"/>
    </source>
</evidence>
<dbReference type="SMART" id="SM00066">
    <property type="entry name" value="GAL4"/>
    <property type="match status" value="1"/>
</dbReference>
<dbReference type="CDD" id="cd00067">
    <property type="entry name" value="GAL4"/>
    <property type="match status" value="1"/>
</dbReference>
<dbReference type="Proteomes" id="UP001320245">
    <property type="component" value="Unassembled WGS sequence"/>
</dbReference>
<keyword evidence="4" id="KW-0804">Transcription</keyword>
<dbReference type="GO" id="GO:0008270">
    <property type="term" value="F:zinc ion binding"/>
    <property type="evidence" value="ECO:0007669"/>
    <property type="project" value="InterPro"/>
</dbReference>
<keyword evidence="2" id="KW-0862">Zinc</keyword>
<evidence type="ECO:0000256" key="3">
    <source>
        <dbReference type="ARBA" id="ARBA00023015"/>
    </source>
</evidence>
<evidence type="ECO:0000313" key="9">
    <source>
        <dbReference type="Proteomes" id="UP001320245"/>
    </source>
</evidence>
<evidence type="ECO:0000256" key="2">
    <source>
        <dbReference type="ARBA" id="ARBA00022833"/>
    </source>
</evidence>
<keyword evidence="3" id="KW-0805">Transcription regulation</keyword>
<name>A0AAN9YEE5_9PEZI</name>
<dbReference type="PANTHER" id="PTHR47660:SF3">
    <property type="entry name" value="FINGER DOMAIN PROTEIN, PUTATIVE (AFU_ORTHOLOGUE AFUA_4G03310)-RELATED"/>
    <property type="match status" value="1"/>
</dbReference>
<comment type="caution">
    <text evidence="8">The sequence shown here is derived from an EMBL/GenBank/DDBJ whole genome shotgun (WGS) entry which is preliminary data.</text>
</comment>
<dbReference type="PANTHER" id="PTHR47660">
    <property type="entry name" value="TRANSCRIPTION FACTOR WITH C2H2 AND ZN(2)-CYS(6) DNA BINDING DOMAIN (EUROFUNG)-RELATED-RELATED"/>
    <property type="match status" value="1"/>
</dbReference>
<dbReference type="Gene3D" id="4.10.240.10">
    <property type="entry name" value="Zn(2)-C6 fungal-type DNA-binding domain"/>
    <property type="match status" value="1"/>
</dbReference>
<evidence type="ECO:0000256" key="6">
    <source>
        <dbReference type="SAM" id="MobiDB-lite"/>
    </source>
</evidence>
<dbReference type="AlphaFoldDB" id="A0AAN9YEE5"/>
<feature type="domain" description="Zn(2)-C6 fungal-type" evidence="7">
    <location>
        <begin position="9"/>
        <end position="39"/>
    </location>
</feature>
<dbReference type="EMBL" id="JAJSPL020000031">
    <property type="protein sequence ID" value="KAK7736978.1"/>
    <property type="molecule type" value="Genomic_DNA"/>
</dbReference>
<gene>
    <name evidence="8" type="ORF">SLS53_006733</name>
</gene>
<proteinExistence type="predicted"/>